<keyword evidence="5" id="KW-0963">Cytoplasm</keyword>
<dbReference type="AlphaFoldDB" id="A0A8D3AY63"/>
<dbReference type="PANTHER" id="PTHR13947:SF11">
    <property type="entry name" value="N-ACETYLASPARTATE SYNTHETASE"/>
    <property type="match status" value="1"/>
</dbReference>
<evidence type="ECO:0000256" key="6">
    <source>
        <dbReference type="ARBA" id="ARBA00022679"/>
    </source>
</evidence>
<evidence type="ECO:0000313" key="22">
    <source>
        <dbReference type="Proteomes" id="UP000694558"/>
    </source>
</evidence>
<evidence type="ECO:0000256" key="11">
    <source>
        <dbReference type="ARBA" id="ARBA00023128"/>
    </source>
</evidence>
<evidence type="ECO:0000256" key="16">
    <source>
        <dbReference type="ARBA" id="ARBA00043248"/>
    </source>
</evidence>
<dbReference type="GeneTree" id="ENSGT00950000182932"/>
<dbReference type="EC" id="2.3.1.17" evidence="14"/>
<dbReference type="GO" id="GO:0005789">
    <property type="term" value="C:endoplasmic reticulum membrane"/>
    <property type="evidence" value="ECO:0007669"/>
    <property type="project" value="UniProtKB-SubCell"/>
</dbReference>
<keyword evidence="11" id="KW-0496">Mitochondrion</keyword>
<keyword evidence="6" id="KW-0808">Transferase</keyword>
<reference evidence="21" key="1">
    <citation type="submission" date="2023-05" db="EMBL/GenBank/DDBJ databases">
        <title>High-quality long-read genome of Scophthalmus maximus.</title>
        <authorList>
            <person name="Lien S."/>
            <person name="Martinez P."/>
        </authorList>
    </citation>
    <scope>NUCLEOTIDE SEQUENCE [LARGE SCALE GENOMIC DNA]</scope>
</reference>
<keyword evidence="12 19" id="KW-0472">Membrane</keyword>
<dbReference type="InterPro" id="IPR000182">
    <property type="entry name" value="GNAT_dom"/>
</dbReference>
<evidence type="ECO:0000256" key="7">
    <source>
        <dbReference type="ARBA" id="ARBA00022692"/>
    </source>
</evidence>
<dbReference type="InterPro" id="IPR050769">
    <property type="entry name" value="NAT_camello-type"/>
</dbReference>
<name>A0A8D3AY63_SCOMX</name>
<sequence>MFSILSMGSSWASYTVDKKERVDYMFLQFQLQLGKMCGMCKVRDQECEKTILCFVMTMCWWVIGLLPAVVLCGRYFYSRRVIRGYLEQAMSRDMGDIEGFYMESPVSCLWVAVQEGKVLGVVAAVGQQKSRVAVELKRMSVDRSFRRCGVGVALGLKVLDFAAAHRYSTVVLGTTAYIPAAHQLYRRLGFRCVRVTNGYATPGARWSLLERIFYRVRHYHYSLELQNNKIK</sequence>
<accession>A0A8D3AY63</accession>
<dbReference type="CDD" id="cd04301">
    <property type="entry name" value="NAT_SF"/>
    <property type="match status" value="1"/>
</dbReference>
<comment type="catalytic activity">
    <reaction evidence="17">
        <text>L-aspartate + acetyl-CoA = N-acetyl-L-aspartate + CoA + H(+)</text>
        <dbReference type="Rhea" id="RHEA:14165"/>
        <dbReference type="ChEBI" id="CHEBI:15378"/>
        <dbReference type="ChEBI" id="CHEBI:16953"/>
        <dbReference type="ChEBI" id="CHEBI:29991"/>
        <dbReference type="ChEBI" id="CHEBI:57287"/>
        <dbReference type="ChEBI" id="CHEBI:57288"/>
        <dbReference type="EC" id="2.3.1.17"/>
    </reaction>
    <physiologicalReaction direction="left-to-right" evidence="17">
        <dbReference type="Rhea" id="RHEA:14166"/>
    </physiologicalReaction>
</comment>
<dbReference type="Gene3D" id="3.40.630.30">
    <property type="match status" value="1"/>
</dbReference>
<evidence type="ECO:0000256" key="14">
    <source>
        <dbReference type="ARBA" id="ARBA00039136"/>
    </source>
</evidence>
<protein>
    <recommendedName>
        <fullName evidence="15">N-acetylaspartate synthetase</fullName>
        <ecNumber evidence="14">2.3.1.17</ecNumber>
    </recommendedName>
    <alternativeName>
        <fullName evidence="16">N-acetyltransferase 8-like protein</fullName>
    </alternativeName>
</protein>
<dbReference type="GO" id="GO:0031966">
    <property type="term" value="C:mitochondrial membrane"/>
    <property type="evidence" value="ECO:0007669"/>
    <property type="project" value="UniProtKB-SubCell"/>
</dbReference>
<keyword evidence="13" id="KW-0012">Acyltransferase</keyword>
<gene>
    <name evidence="21" type="primary">LOC118312472</name>
</gene>
<evidence type="ECO:0000256" key="19">
    <source>
        <dbReference type="SAM" id="Phobius"/>
    </source>
</evidence>
<evidence type="ECO:0000256" key="10">
    <source>
        <dbReference type="ARBA" id="ARBA00022989"/>
    </source>
</evidence>
<dbReference type="Ensembl" id="ENSSMAT00000025754.2">
    <property type="protein sequence ID" value="ENSSMAP00000025445.2"/>
    <property type="gene ID" value="ENSSMAG00000015580.2"/>
</dbReference>
<keyword evidence="8" id="KW-0256">Endoplasmic reticulum</keyword>
<evidence type="ECO:0000256" key="17">
    <source>
        <dbReference type="ARBA" id="ARBA00049272"/>
    </source>
</evidence>
<evidence type="ECO:0000256" key="12">
    <source>
        <dbReference type="ARBA" id="ARBA00023136"/>
    </source>
</evidence>
<keyword evidence="10 19" id="KW-1133">Transmembrane helix</keyword>
<evidence type="ECO:0000256" key="2">
    <source>
        <dbReference type="ARBA" id="ARBA00004304"/>
    </source>
</evidence>
<evidence type="ECO:0000256" key="4">
    <source>
        <dbReference type="ARBA" id="ARBA00004496"/>
    </source>
</evidence>
<dbReference type="PROSITE" id="PS51186">
    <property type="entry name" value="GNAT"/>
    <property type="match status" value="1"/>
</dbReference>
<evidence type="ECO:0000256" key="1">
    <source>
        <dbReference type="ARBA" id="ARBA00004111"/>
    </source>
</evidence>
<dbReference type="Pfam" id="PF00583">
    <property type="entry name" value="Acetyltransf_1"/>
    <property type="match status" value="1"/>
</dbReference>
<feature type="domain" description="N-acetyltransferase" evidence="20">
    <location>
        <begin position="68"/>
        <end position="215"/>
    </location>
</feature>
<evidence type="ECO:0000256" key="5">
    <source>
        <dbReference type="ARBA" id="ARBA00022490"/>
    </source>
</evidence>
<evidence type="ECO:0000256" key="13">
    <source>
        <dbReference type="ARBA" id="ARBA00023315"/>
    </source>
</evidence>
<dbReference type="InterPro" id="IPR016181">
    <property type="entry name" value="Acyl_CoA_acyltransferase"/>
</dbReference>
<dbReference type="SUPFAM" id="SSF55729">
    <property type="entry name" value="Acyl-CoA N-acyltransferases (Nat)"/>
    <property type="match status" value="1"/>
</dbReference>
<reference evidence="21" key="2">
    <citation type="submission" date="2025-08" db="UniProtKB">
        <authorList>
            <consortium name="Ensembl"/>
        </authorList>
    </citation>
    <scope>IDENTIFICATION</scope>
</reference>
<proteinExistence type="inferred from homology"/>
<keyword evidence="9" id="KW-0492">Microsome</keyword>
<evidence type="ECO:0000256" key="9">
    <source>
        <dbReference type="ARBA" id="ARBA00022848"/>
    </source>
</evidence>
<keyword evidence="7 19" id="KW-0812">Transmembrane</keyword>
<comment type="subcellular location">
    <subcellularLocation>
        <location evidence="4">Cytoplasm</location>
    </subcellularLocation>
    <subcellularLocation>
        <location evidence="3">Endoplasmic reticulum membrane</location>
        <topology evidence="3">Single-pass membrane protein</topology>
    </subcellularLocation>
    <subcellularLocation>
        <location evidence="1">Microsome membrane</location>
        <topology evidence="1">Single-pass membrane protein</topology>
    </subcellularLocation>
    <subcellularLocation>
        <location evidence="2">Mitochondrion membrane</location>
        <topology evidence="2">Single-pass membrane protein</topology>
    </subcellularLocation>
</comment>
<evidence type="ECO:0000256" key="3">
    <source>
        <dbReference type="ARBA" id="ARBA00004389"/>
    </source>
</evidence>
<evidence type="ECO:0000256" key="15">
    <source>
        <dbReference type="ARBA" id="ARBA00041029"/>
    </source>
</evidence>
<dbReference type="Proteomes" id="UP000694558">
    <property type="component" value="Chromosome 8"/>
</dbReference>
<feature type="transmembrane region" description="Helical" evidence="19">
    <location>
        <begin position="51"/>
        <end position="77"/>
    </location>
</feature>
<comment type="similarity">
    <text evidence="18">Belongs to the NAT8 family.</text>
</comment>
<evidence type="ECO:0000259" key="20">
    <source>
        <dbReference type="PROSITE" id="PS51186"/>
    </source>
</evidence>
<dbReference type="GO" id="GO:0017188">
    <property type="term" value="F:L-aspartate N-acetyltransferase activity"/>
    <property type="evidence" value="ECO:0007669"/>
    <property type="project" value="UniProtKB-EC"/>
</dbReference>
<evidence type="ECO:0000256" key="8">
    <source>
        <dbReference type="ARBA" id="ARBA00022824"/>
    </source>
</evidence>
<evidence type="ECO:0000256" key="18">
    <source>
        <dbReference type="ARBA" id="ARBA00093466"/>
    </source>
</evidence>
<evidence type="ECO:0000313" key="21">
    <source>
        <dbReference type="Ensembl" id="ENSSMAP00000025445.2"/>
    </source>
</evidence>
<dbReference type="PANTHER" id="PTHR13947">
    <property type="entry name" value="GNAT FAMILY N-ACETYLTRANSFERASE"/>
    <property type="match status" value="1"/>
</dbReference>
<organism evidence="21 22">
    <name type="scientific">Scophthalmus maximus</name>
    <name type="common">Turbot</name>
    <name type="synonym">Psetta maxima</name>
    <dbReference type="NCBI Taxonomy" id="52904"/>
    <lineage>
        <taxon>Eukaryota</taxon>
        <taxon>Metazoa</taxon>
        <taxon>Chordata</taxon>
        <taxon>Craniata</taxon>
        <taxon>Vertebrata</taxon>
        <taxon>Euteleostomi</taxon>
        <taxon>Actinopterygii</taxon>
        <taxon>Neopterygii</taxon>
        <taxon>Teleostei</taxon>
        <taxon>Neoteleostei</taxon>
        <taxon>Acanthomorphata</taxon>
        <taxon>Carangaria</taxon>
        <taxon>Pleuronectiformes</taxon>
        <taxon>Pleuronectoidei</taxon>
        <taxon>Scophthalmidae</taxon>
        <taxon>Scophthalmus</taxon>
    </lineage>
</organism>